<evidence type="ECO:0000313" key="18">
    <source>
        <dbReference type="Proteomes" id="UP001189429"/>
    </source>
</evidence>
<evidence type="ECO:0000256" key="10">
    <source>
        <dbReference type="ARBA" id="ARBA00023065"/>
    </source>
</evidence>
<dbReference type="InterPro" id="IPR005821">
    <property type="entry name" value="Ion_trans_dom"/>
</dbReference>
<dbReference type="Gene3D" id="1.10.238.10">
    <property type="entry name" value="EF-hand"/>
    <property type="match status" value="1"/>
</dbReference>
<evidence type="ECO:0000256" key="3">
    <source>
        <dbReference type="ARBA" id="ARBA00022553"/>
    </source>
</evidence>
<dbReference type="InterPro" id="IPR050599">
    <property type="entry name" value="VDCC_alpha-1_subunit"/>
</dbReference>
<dbReference type="Pfam" id="PF13499">
    <property type="entry name" value="EF-hand_7"/>
    <property type="match status" value="1"/>
</dbReference>
<dbReference type="InterPro" id="IPR027359">
    <property type="entry name" value="Volt_channel_dom_sf"/>
</dbReference>
<dbReference type="Gene3D" id="1.10.287.70">
    <property type="match status" value="1"/>
</dbReference>
<evidence type="ECO:0000256" key="2">
    <source>
        <dbReference type="ARBA" id="ARBA00022448"/>
    </source>
</evidence>
<dbReference type="PANTHER" id="PTHR45628:SF7">
    <property type="entry name" value="VOLTAGE-DEPENDENT CALCIUM CHANNEL TYPE A SUBUNIT ALPHA-1"/>
    <property type="match status" value="1"/>
</dbReference>
<organism evidence="17 18">
    <name type="scientific">Prorocentrum cordatum</name>
    <dbReference type="NCBI Taxonomy" id="2364126"/>
    <lineage>
        <taxon>Eukaryota</taxon>
        <taxon>Sar</taxon>
        <taxon>Alveolata</taxon>
        <taxon>Dinophyceae</taxon>
        <taxon>Prorocentrales</taxon>
        <taxon>Prorocentraceae</taxon>
        <taxon>Prorocentrum</taxon>
    </lineage>
</organism>
<gene>
    <name evidence="17" type="ORF">PCOR1329_LOCUS22165</name>
</gene>
<dbReference type="InterPro" id="IPR011992">
    <property type="entry name" value="EF-hand-dom_pair"/>
</dbReference>
<dbReference type="Proteomes" id="UP001189429">
    <property type="component" value="Unassembled WGS sequence"/>
</dbReference>
<evidence type="ECO:0000256" key="9">
    <source>
        <dbReference type="ARBA" id="ARBA00022989"/>
    </source>
</evidence>
<feature type="region of interest" description="Disordered" evidence="14">
    <location>
        <begin position="466"/>
        <end position="490"/>
    </location>
</feature>
<evidence type="ECO:0000313" key="17">
    <source>
        <dbReference type="EMBL" id="CAK0820519.1"/>
    </source>
</evidence>
<evidence type="ECO:0000256" key="14">
    <source>
        <dbReference type="SAM" id="MobiDB-lite"/>
    </source>
</evidence>
<dbReference type="InterPro" id="IPR002048">
    <property type="entry name" value="EF_hand_dom"/>
</dbReference>
<dbReference type="Gene3D" id="1.20.120.350">
    <property type="entry name" value="Voltage-gated potassium channels. Chain C"/>
    <property type="match status" value="1"/>
</dbReference>
<evidence type="ECO:0000256" key="8">
    <source>
        <dbReference type="ARBA" id="ARBA00022882"/>
    </source>
</evidence>
<keyword evidence="4" id="KW-0109">Calcium transport</keyword>
<evidence type="ECO:0000256" key="5">
    <source>
        <dbReference type="ARBA" id="ARBA00022673"/>
    </source>
</evidence>
<feature type="transmembrane region" description="Helical" evidence="15">
    <location>
        <begin position="131"/>
        <end position="153"/>
    </location>
</feature>
<proteinExistence type="predicted"/>
<feature type="transmembrane region" description="Helical" evidence="15">
    <location>
        <begin position="223"/>
        <end position="246"/>
    </location>
</feature>
<comment type="subcellular location">
    <subcellularLocation>
        <location evidence="1">Membrane</location>
        <topology evidence="1">Multi-pass membrane protein</topology>
    </subcellularLocation>
</comment>
<dbReference type="SUPFAM" id="SSF47473">
    <property type="entry name" value="EF-hand"/>
    <property type="match status" value="1"/>
</dbReference>
<name>A0ABN9RQL0_9DINO</name>
<feature type="transmembrane region" description="Helical" evidence="15">
    <location>
        <begin position="87"/>
        <end position="110"/>
    </location>
</feature>
<evidence type="ECO:0000256" key="6">
    <source>
        <dbReference type="ARBA" id="ARBA00022692"/>
    </source>
</evidence>
<protein>
    <recommendedName>
        <fullName evidence="16">EF-hand domain-containing protein</fullName>
    </recommendedName>
</protein>
<evidence type="ECO:0000256" key="15">
    <source>
        <dbReference type="SAM" id="Phobius"/>
    </source>
</evidence>
<dbReference type="PROSITE" id="PS50222">
    <property type="entry name" value="EF_HAND_2"/>
    <property type="match status" value="1"/>
</dbReference>
<reference evidence="17" key="1">
    <citation type="submission" date="2023-10" db="EMBL/GenBank/DDBJ databases">
        <authorList>
            <person name="Chen Y."/>
            <person name="Shah S."/>
            <person name="Dougan E. K."/>
            <person name="Thang M."/>
            <person name="Chan C."/>
        </authorList>
    </citation>
    <scope>NUCLEOTIDE SEQUENCE [LARGE SCALE GENOMIC DNA]</scope>
</reference>
<keyword evidence="5" id="KW-0107">Calcium channel</keyword>
<evidence type="ECO:0000256" key="13">
    <source>
        <dbReference type="ARBA" id="ARBA00023303"/>
    </source>
</evidence>
<evidence type="ECO:0000256" key="7">
    <source>
        <dbReference type="ARBA" id="ARBA00022837"/>
    </source>
</evidence>
<keyword evidence="13" id="KW-0407">Ion channel</keyword>
<evidence type="ECO:0000256" key="4">
    <source>
        <dbReference type="ARBA" id="ARBA00022568"/>
    </source>
</evidence>
<keyword evidence="6 15" id="KW-0812">Transmembrane</keyword>
<dbReference type="EMBL" id="CAUYUJ010007369">
    <property type="protein sequence ID" value="CAK0820519.1"/>
    <property type="molecule type" value="Genomic_DNA"/>
</dbReference>
<comment type="caution">
    <text evidence="17">The sequence shown here is derived from an EMBL/GenBank/DDBJ whole genome shotgun (WGS) entry which is preliminary data.</text>
</comment>
<keyword evidence="2" id="KW-0813">Transport</keyword>
<keyword evidence="8" id="KW-0851">Voltage-gated channel</keyword>
<sequence length="543" mass="61294">MFSAAYSLWEGSNVSKEPERTPAGSTGAIELIEHDPIGSYDLQGLWLDSAPTTRSSTVWMKMPWSFRRFVANFDCGNSAAQQRVQKLVSSTCYEVCVMLLILANSVYLGWQVEYEAQTQKKLPMTSEVEAFFCIVFTAELAMKMYGMGCHFWTGGDAAWSYFDVFVVLLMVLEFFGNVNQQVSGLRILRVLRVVRFLRSVRQLRFFAQLRIMIRSIMFSLRPLLWASIVLMGMFYLFGLCFTQGVTDHLREHDLWEDSSTADLRRYFGTLHRCALSLFEAMSGGINWGVLFDTLSPLQLRFRFMFLFFVLFARWRIFGTANVVTGIFVEIANHWARSDSSSMEQFAAEKRTNVMSRLRDLFQDLDTGGDGRLTLEGMRHVIFNVSRGLIDRFHALDLEVTDVRTLFLLLDRDQKGHITLDDFLLGCLRLTGEAKTLDVMKLQYQCEWMMHTISTIVEAHEAQTRAASLVSQQRSGGSPTPASEAEPELTSRVGLGCRSAAEVGHGGGLTVTWCDHQMGQVTDSAVTVGCKRRSSGSKDSEVAV</sequence>
<keyword evidence="11 15" id="KW-0472">Membrane</keyword>
<evidence type="ECO:0000259" key="16">
    <source>
        <dbReference type="PROSITE" id="PS50222"/>
    </source>
</evidence>
<dbReference type="Pfam" id="PF00520">
    <property type="entry name" value="Ion_trans"/>
    <property type="match status" value="1"/>
</dbReference>
<keyword evidence="12" id="KW-0325">Glycoprotein</keyword>
<keyword evidence="10" id="KW-0406">Ion transport</keyword>
<feature type="domain" description="EF-hand" evidence="16">
    <location>
        <begin position="397"/>
        <end position="432"/>
    </location>
</feature>
<feature type="compositionally biased region" description="Polar residues" evidence="14">
    <location>
        <begin position="466"/>
        <end position="480"/>
    </location>
</feature>
<feature type="transmembrane region" description="Helical" evidence="15">
    <location>
        <begin position="159"/>
        <end position="179"/>
    </location>
</feature>
<accession>A0ABN9RQL0</accession>
<evidence type="ECO:0000256" key="11">
    <source>
        <dbReference type="ARBA" id="ARBA00023136"/>
    </source>
</evidence>
<keyword evidence="18" id="KW-1185">Reference proteome</keyword>
<dbReference type="PANTHER" id="PTHR45628">
    <property type="entry name" value="VOLTAGE-DEPENDENT CALCIUM CHANNEL TYPE A SUBUNIT ALPHA-1"/>
    <property type="match status" value="1"/>
</dbReference>
<evidence type="ECO:0000256" key="12">
    <source>
        <dbReference type="ARBA" id="ARBA00023180"/>
    </source>
</evidence>
<dbReference type="SUPFAM" id="SSF81324">
    <property type="entry name" value="Voltage-gated potassium channels"/>
    <property type="match status" value="1"/>
</dbReference>
<keyword evidence="7" id="KW-0106">Calcium</keyword>
<evidence type="ECO:0000256" key="1">
    <source>
        <dbReference type="ARBA" id="ARBA00004141"/>
    </source>
</evidence>
<keyword evidence="9 15" id="KW-1133">Transmembrane helix</keyword>
<keyword evidence="3" id="KW-0597">Phosphoprotein</keyword>